<dbReference type="GO" id="GO:0016301">
    <property type="term" value="F:kinase activity"/>
    <property type="evidence" value="ECO:0007669"/>
    <property type="project" value="UniProtKB-KW"/>
</dbReference>
<accession>A0A0U1QT37</accession>
<evidence type="ECO:0000313" key="17">
    <source>
        <dbReference type="Proteomes" id="UP000035553"/>
    </source>
</evidence>
<dbReference type="CDD" id="cd00212">
    <property type="entry name" value="PTS_IIB_glc"/>
    <property type="match status" value="1"/>
</dbReference>
<feature type="transmembrane region" description="Helical" evidence="12">
    <location>
        <begin position="94"/>
        <end position="110"/>
    </location>
</feature>
<dbReference type="Gene3D" id="2.70.70.10">
    <property type="entry name" value="Glucose Permease (Domain IIA)"/>
    <property type="match status" value="1"/>
</dbReference>
<dbReference type="InterPro" id="IPR018113">
    <property type="entry name" value="PTrfase_EIIB_Cys"/>
</dbReference>
<dbReference type="NCBIfam" id="TIGR00826">
    <property type="entry name" value="EIIB_glc"/>
    <property type="match status" value="1"/>
</dbReference>
<keyword evidence="8" id="KW-0418">Kinase</keyword>
<gene>
    <name evidence="16" type="ORF">SINU_00230</name>
</gene>
<dbReference type="SUPFAM" id="SSF51261">
    <property type="entry name" value="Duplicated hybrid motif"/>
    <property type="match status" value="1"/>
</dbReference>
<name>A0A0U1QT37_9BACL</name>
<evidence type="ECO:0000256" key="3">
    <source>
        <dbReference type="ARBA" id="ARBA00022475"/>
    </source>
</evidence>
<dbReference type="InterPro" id="IPR001127">
    <property type="entry name" value="PTS_EIIA_1_perm"/>
</dbReference>
<comment type="subcellular location">
    <subcellularLocation>
        <location evidence="1">Cell membrane</location>
        <topology evidence="1">Multi-pass membrane protein</topology>
    </subcellularLocation>
</comment>
<feature type="active site" description="Phosphocysteine intermediate; for EIIB activity" evidence="11">
    <location>
        <position position="404"/>
    </location>
</feature>
<keyword evidence="2" id="KW-0813">Transport</keyword>
<evidence type="ECO:0000256" key="11">
    <source>
        <dbReference type="PROSITE-ProRule" id="PRU00421"/>
    </source>
</evidence>
<dbReference type="AlphaFoldDB" id="A0A0U1QT37"/>
<feature type="transmembrane region" description="Helical" evidence="12">
    <location>
        <begin position="328"/>
        <end position="349"/>
    </location>
</feature>
<evidence type="ECO:0000256" key="8">
    <source>
        <dbReference type="ARBA" id="ARBA00022777"/>
    </source>
</evidence>
<dbReference type="PANTHER" id="PTHR30009:SF4">
    <property type="entry name" value="PTS SYSTEM N-ACETYLGLUCOSAMINE-SPECIFIC EIICBA COMPONENT"/>
    <property type="match status" value="1"/>
</dbReference>
<feature type="transmembrane region" description="Helical" evidence="12">
    <location>
        <begin position="275"/>
        <end position="298"/>
    </location>
</feature>
<dbReference type="InterPro" id="IPR050429">
    <property type="entry name" value="PTS_Glucose_EIICBA"/>
</dbReference>
<dbReference type="Pfam" id="PF02378">
    <property type="entry name" value="PTS_EIIC"/>
    <property type="match status" value="1"/>
</dbReference>
<reference evidence="16 17" key="1">
    <citation type="journal article" date="2011" name="J. Bacteriol.">
        <title>Draft genome sequence of Sporolactobacillus inulinus strain CASD, an efficient D-lactic acid-producing bacterium with high-concentration lactate tolerance capability.</title>
        <authorList>
            <person name="Yu B."/>
            <person name="Su F."/>
            <person name="Wang L."/>
            <person name="Xu K."/>
            <person name="Zhao B."/>
            <person name="Xu P."/>
        </authorList>
    </citation>
    <scope>NUCLEOTIDE SEQUENCE [LARGE SCALE GENOMIC DNA]</scope>
    <source>
        <strain evidence="16 17">CASD</strain>
    </source>
</reference>
<keyword evidence="3" id="KW-1003">Cell membrane</keyword>
<feature type="domain" description="PTS EIIC type-1" evidence="15">
    <location>
        <begin position="1"/>
        <end position="361"/>
    </location>
</feature>
<dbReference type="GO" id="GO:0015764">
    <property type="term" value="P:N-acetylglucosamine transport"/>
    <property type="evidence" value="ECO:0007669"/>
    <property type="project" value="TreeGrafter"/>
</dbReference>
<dbReference type="PROSITE" id="PS01035">
    <property type="entry name" value="PTS_EIIB_TYPE_1_CYS"/>
    <property type="match status" value="1"/>
</dbReference>
<dbReference type="GO" id="GO:0009401">
    <property type="term" value="P:phosphoenolpyruvate-dependent sugar phosphotransferase system"/>
    <property type="evidence" value="ECO:0007669"/>
    <property type="project" value="UniProtKB-KW"/>
</dbReference>
<evidence type="ECO:0000256" key="2">
    <source>
        <dbReference type="ARBA" id="ARBA00022448"/>
    </source>
</evidence>
<evidence type="ECO:0000259" key="13">
    <source>
        <dbReference type="PROSITE" id="PS51093"/>
    </source>
</evidence>
<evidence type="ECO:0000256" key="6">
    <source>
        <dbReference type="ARBA" id="ARBA00022683"/>
    </source>
</evidence>
<feature type="transmembrane region" description="Helical" evidence="12">
    <location>
        <begin position="156"/>
        <end position="178"/>
    </location>
</feature>
<evidence type="ECO:0000259" key="14">
    <source>
        <dbReference type="PROSITE" id="PS51098"/>
    </source>
</evidence>
<dbReference type="InterPro" id="IPR036878">
    <property type="entry name" value="Glu_permease_IIB"/>
</dbReference>
<dbReference type="SUPFAM" id="SSF55604">
    <property type="entry name" value="Glucose permease domain IIB"/>
    <property type="match status" value="1"/>
</dbReference>
<dbReference type="Gene3D" id="3.30.1360.60">
    <property type="entry name" value="Glucose permease domain IIB"/>
    <property type="match status" value="1"/>
</dbReference>
<dbReference type="Pfam" id="PF00367">
    <property type="entry name" value="PTS_EIIB"/>
    <property type="match status" value="1"/>
</dbReference>
<dbReference type="GO" id="GO:0019866">
    <property type="term" value="C:organelle inner membrane"/>
    <property type="evidence" value="ECO:0007669"/>
    <property type="project" value="InterPro"/>
</dbReference>
<keyword evidence="17" id="KW-1185">Reference proteome</keyword>
<dbReference type="GO" id="GO:0005886">
    <property type="term" value="C:plasma membrane"/>
    <property type="evidence" value="ECO:0007669"/>
    <property type="project" value="UniProtKB-SubCell"/>
</dbReference>
<dbReference type="PROSITE" id="PS00371">
    <property type="entry name" value="PTS_EIIA_TYPE_1_HIS"/>
    <property type="match status" value="1"/>
</dbReference>
<protein>
    <submittedName>
        <fullName evidence="16">PTS N-acetyl glucosamine transporter subunits IIABC</fullName>
    </submittedName>
</protein>
<evidence type="ECO:0000256" key="1">
    <source>
        <dbReference type="ARBA" id="ARBA00004651"/>
    </source>
</evidence>
<dbReference type="RefSeq" id="WP_010026295.1">
    <property type="nucleotide sequence ID" value="NZ_AFVQ02000004.1"/>
</dbReference>
<dbReference type="PROSITE" id="PS51103">
    <property type="entry name" value="PTS_EIIC_TYPE_1"/>
    <property type="match status" value="1"/>
</dbReference>
<dbReference type="NCBIfam" id="TIGR01998">
    <property type="entry name" value="PTS-II-BC-nag"/>
    <property type="match status" value="1"/>
</dbReference>
<evidence type="ECO:0000256" key="7">
    <source>
        <dbReference type="ARBA" id="ARBA00022692"/>
    </source>
</evidence>
<dbReference type="EMBL" id="AFVQ02000004">
    <property type="protein sequence ID" value="KLI03943.1"/>
    <property type="molecule type" value="Genomic_DNA"/>
</dbReference>
<keyword evidence="5" id="KW-0808">Transferase</keyword>
<feature type="domain" description="PTS EIIB type-1" evidence="14">
    <location>
        <begin position="382"/>
        <end position="464"/>
    </location>
</feature>
<feature type="transmembrane region" description="Helical" evidence="12">
    <location>
        <begin position="252"/>
        <end position="269"/>
    </location>
</feature>
<evidence type="ECO:0000259" key="15">
    <source>
        <dbReference type="PROSITE" id="PS51103"/>
    </source>
</evidence>
<dbReference type="GO" id="GO:0090563">
    <property type="term" value="F:protein-phosphocysteine-sugar phosphotransferase activity"/>
    <property type="evidence" value="ECO:0007669"/>
    <property type="project" value="TreeGrafter"/>
</dbReference>
<feature type="domain" description="PTS EIIA type-1" evidence="13">
    <location>
        <begin position="506"/>
        <end position="610"/>
    </location>
</feature>
<dbReference type="InterPro" id="IPR010974">
    <property type="entry name" value="PTS_IIBC_nag"/>
</dbReference>
<keyword evidence="6" id="KW-0598">Phosphotransferase system</keyword>
<dbReference type="Pfam" id="PF00358">
    <property type="entry name" value="PTS_EIIA_1"/>
    <property type="match status" value="1"/>
</dbReference>
<dbReference type="FunFam" id="3.30.1360.60:FF:000001">
    <property type="entry name" value="PTS system glucose-specific IIBC component PtsG"/>
    <property type="match status" value="1"/>
</dbReference>
<dbReference type="OrthoDB" id="9764327at2"/>
<evidence type="ECO:0000313" key="16">
    <source>
        <dbReference type="EMBL" id="KLI03943.1"/>
    </source>
</evidence>
<keyword evidence="4" id="KW-0762">Sugar transport</keyword>
<evidence type="ECO:0000256" key="4">
    <source>
        <dbReference type="ARBA" id="ARBA00022597"/>
    </source>
</evidence>
<comment type="caution">
    <text evidence="16">The sequence shown here is derived from an EMBL/GenBank/DDBJ whole genome shotgun (WGS) entry which is preliminary data.</text>
</comment>
<feature type="transmembrane region" description="Helical" evidence="12">
    <location>
        <begin position="225"/>
        <end position="245"/>
    </location>
</feature>
<dbReference type="GO" id="GO:0015572">
    <property type="term" value="F:N-acetylglucosamine transmembrane transporter activity"/>
    <property type="evidence" value="ECO:0007669"/>
    <property type="project" value="InterPro"/>
</dbReference>
<evidence type="ECO:0000256" key="5">
    <source>
        <dbReference type="ARBA" id="ARBA00022679"/>
    </source>
</evidence>
<dbReference type="PROSITE" id="PS51098">
    <property type="entry name" value="PTS_EIIB_TYPE_1"/>
    <property type="match status" value="1"/>
</dbReference>
<dbReference type="PROSITE" id="PS51093">
    <property type="entry name" value="PTS_EIIA_TYPE_1"/>
    <property type="match status" value="1"/>
</dbReference>
<dbReference type="InterPro" id="IPR003352">
    <property type="entry name" value="PTS_EIIC"/>
</dbReference>
<organism evidence="16 17">
    <name type="scientific">Sporolactobacillus inulinus CASD</name>
    <dbReference type="NCBI Taxonomy" id="1069536"/>
    <lineage>
        <taxon>Bacteria</taxon>
        <taxon>Bacillati</taxon>
        <taxon>Bacillota</taxon>
        <taxon>Bacilli</taxon>
        <taxon>Bacillales</taxon>
        <taxon>Sporolactobacillaceae</taxon>
        <taxon>Sporolactobacillus</taxon>
    </lineage>
</organism>
<evidence type="ECO:0000256" key="9">
    <source>
        <dbReference type="ARBA" id="ARBA00022989"/>
    </source>
</evidence>
<feature type="transmembrane region" description="Helical" evidence="12">
    <location>
        <begin position="36"/>
        <end position="62"/>
    </location>
</feature>
<dbReference type="FunFam" id="2.70.70.10:FF:000001">
    <property type="entry name" value="PTS system glucose-specific IIA component"/>
    <property type="match status" value="1"/>
</dbReference>
<dbReference type="PANTHER" id="PTHR30009">
    <property type="entry name" value="CYTOCHROME C-TYPE SYNTHESIS PROTEIN AND PTS TRANSMEMBRANE COMPONENT"/>
    <property type="match status" value="1"/>
</dbReference>
<proteinExistence type="predicted"/>
<feature type="transmembrane region" description="Helical" evidence="12">
    <location>
        <begin position="130"/>
        <end position="150"/>
    </location>
</feature>
<dbReference type="InterPro" id="IPR001996">
    <property type="entry name" value="PTS_IIB_1"/>
</dbReference>
<dbReference type="NCBIfam" id="TIGR00830">
    <property type="entry name" value="PTBA"/>
    <property type="match status" value="1"/>
</dbReference>
<keyword evidence="10 12" id="KW-0472">Membrane</keyword>
<dbReference type="Proteomes" id="UP000035553">
    <property type="component" value="Unassembled WGS sequence"/>
</dbReference>
<dbReference type="InterPro" id="IPR011055">
    <property type="entry name" value="Dup_hybrid_motif"/>
</dbReference>
<keyword evidence="9 12" id="KW-1133">Transmembrane helix</keyword>
<feature type="transmembrane region" description="Helical" evidence="12">
    <location>
        <begin position="69"/>
        <end position="88"/>
    </location>
</feature>
<evidence type="ECO:0000256" key="10">
    <source>
        <dbReference type="ARBA" id="ARBA00023136"/>
    </source>
</evidence>
<evidence type="ECO:0000256" key="12">
    <source>
        <dbReference type="SAM" id="Phobius"/>
    </source>
</evidence>
<dbReference type="InterPro" id="IPR013013">
    <property type="entry name" value="PTS_EIIC_1"/>
</dbReference>
<sequence>MLGFLQRIGKSLMLPIAALPAAALLLRLGQPDLLNIPFIAAAGNAIFTNLALIFAIGIAVGFAKDNNGAAALAGAMGFFVLSACATSLNKTINLGVLGGIVAGIVAGMLYNRYHTIKLPDWLAFFGGRRFVPIVTSGAMLVLGFAFGYVWPFVQLGMSHLATWIYDAGVFGAAIYGLLNRLLLPLGLHHVINTLVWFEFGTYKGLHGEITRFLNGDPSAGLLLSGYFPIMMFGLPAACFAMIAAAKKEKRKAVSGMLAGIALTSFVTGVTEPIEFSFMFLAPVLYVLHAVLTAISMAVTYSLGIHDGFGFSAGAIDYILNYRIAQKPLLLFFIGLIFAALYFVVFYFAIKWFNLKTPGREDDDLIEDGGESMSAVDAGDKYEVMAARLIHDIGGKQNITTIDHCTTRLRLNVVDSSVADAPAIKRHGAHGVIKLNKTNLQIIIGTDVEFVADSMRQQLAHGAPELPNDVHEAPDESTVELATVTVGAESVCAPIQGTLLPITDVPDKVFSEKMMGDGFAIDPDEGLVVSPVDGKVSGVFPTKHAIGLTGSDGLEILIHVGLDTVKLSGEGFINYVNEGDAVVKGQKLMSFDIPLIKNKVPSLVTPIIFTNLDAAKHVVLKKSGKVAKNESDIITFA</sequence>
<dbReference type="GO" id="GO:0008982">
    <property type="term" value="F:protein-N(PI)-phosphohistidine-sugar phosphotransferase activity"/>
    <property type="evidence" value="ECO:0007669"/>
    <property type="project" value="InterPro"/>
</dbReference>
<dbReference type="STRING" id="1069536.SINU_00230"/>
<keyword evidence="7 12" id="KW-0812">Transmembrane</keyword>
<feature type="transmembrane region" description="Helical" evidence="12">
    <location>
        <begin position="12"/>
        <end position="30"/>
    </location>
</feature>